<accession>T0C9K1</accession>
<dbReference type="EMBL" id="CP080467">
    <property type="protein sequence ID" value="UNO47835.1"/>
    <property type="molecule type" value="Genomic_DNA"/>
</dbReference>
<feature type="compositionally biased region" description="Basic residues" evidence="1">
    <location>
        <begin position="34"/>
        <end position="44"/>
    </location>
</feature>
<name>T0C9K1_ALIAG</name>
<accession>A0A9E6ZED5</accession>
<reference evidence="3" key="1">
    <citation type="journal article" date="2022" name="G3 (Bethesda)">
        <title>Unveiling the complete genome sequence of Alicyclobacillus acidoterrestris DSM 3922T, a taint-producing strain.</title>
        <authorList>
            <person name="Leonardo I.C."/>
            <person name="Barreto Crespo M.T."/>
            <person name="Gaspar F.B."/>
        </authorList>
    </citation>
    <scope>NUCLEOTIDE SEQUENCE [LARGE SCALE GENOMIC DNA]</scope>
    <source>
        <strain evidence="3">DSM 3922</strain>
    </source>
</reference>
<evidence type="ECO:0000256" key="1">
    <source>
        <dbReference type="SAM" id="MobiDB-lite"/>
    </source>
</evidence>
<organism evidence="2 3">
    <name type="scientific">Alicyclobacillus acidoterrestris (strain ATCC 49025 / DSM 3922 / CIP 106132 / NCIMB 13137 / GD3B)</name>
    <dbReference type="NCBI Taxonomy" id="1356854"/>
    <lineage>
        <taxon>Bacteria</taxon>
        <taxon>Bacillati</taxon>
        <taxon>Bacillota</taxon>
        <taxon>Bacilli</taxon>
        <taxon>Bacillales</taxon>
        <taxon>Alicyclobacillaceae</taxon>
        <taxon>Alicyclobacillus</taxon>
    </lineage>
</organism>
<evidence type="ECO:0000313" key="2">
    <source>
        <dbReference type="EMBL" id="UNO47835.1"/>
    </source>
</evidence>
<dbReference type="KEGG" id="aaco:K1I37_14225"/>
<proteinExistence type="predicted"/>
<evidence type="ECO:0000313" key="3">
    <source>
        <dbReference type="Proteomes" id="UP000829401"/>
    </source>
</evidence>
<sequence length="77" mass="9132">MNLDKLVKMGFMAFEMMQDEKVQSMMKLVQDFRQKKRPRGRKNGLSRPAHVMAMRNRYQASRPPMRQTPPRRGLPGR</sequence>
<keyword evidence="3" id="KW-1185">Reference proteome</keyword>
<dbReference type="RefSeq" id="WP_021295009.1">
    <property type="nucleotide sequence ID" value="NZ_AURB01000027.1"/>
</dbReference>
<gene>
    <name evidence="2" type="ORF">K1I37_14225</name>
</gene>
<dbReference type="AlphaFoldDB" id="T0C9K1"/>
<protein>
    <submittedName>
        <fullName evidence="2">Uncharacterized protein</fullName>
    </submittedName>
</protein>
<dbReference type="Proteomes" id="UP000829401">
    <property type="component" value="Chromosome"/>
</dbReference>
<feature type="region of interest" description="Disordered" evidence="1">
    <location>
        <begin position="34"/>
        <end position="77"/>
    </location>
</feature>